<dbReference type="EMBL" id="ASWO01000005">
    <property type="protein sequence ID" value="EOT83560.1"/>
    <property type="molecule type" value="Genomic_DNA"/>
</dbReference>
<dbReference type="PATRIC" id="fig|1140003.3.peg.1351"/>
<dbReference type="STRING" id="1140003.OMY_01398"/>
<dbReference type="Proteomes" id="UP000015961">
    <property type="component" value="Unassembled WGS sequence"/>
</dbReference>
<evidence type="ECO:0000259" key="2">
    <source>
        <dbReference type="SMART" id="SM00943"/>
    </source>
</evidence>
<reference evidence="3 4" key="1">
    <citation type="submission" date="2013-03" db="EMBL/GenBank/DDBJ databases">
        <title>The Genome Sequence of Enterococcus sulfureus ATCC_49903 (PacBio/Illumina hybrid assembly).</title>
        <authorList>
            <consortium name="The Broad Institute Genomics Platform"/>
            <consortium name="The Broad Institute Genome Sequencing Center for Infectious Disease"/>
            <person name="Earl A."/>
            <person name="Russ C."/>
            <person name="Gilmore M."/>
            <person name="Surin D."/>
            <person name="Walker B."/>
            <person name="Young S."/>
            <person name="Zeng Q."/>
            <person name="Gargeya S."/>
            <person name="Fitzgerald M."/>
            <person name="Haas B."/>
            <person name="Abouelleil A."/>
            <person name="Allen A.W."/>
            <person name="Alvarado L."/>
            <person name="Arachchi H.M."/>
            <person name="Berlin A.M."/>
            <person name="Chapman S.B."/>
            <person name="Gainer-Dewar J."/>
            <person name="Goldberg J."/>
            <person name="Griggs A."/>
            <person name="Gujja S."/>
            <person name="Hansen M."/>
            <person name="Howarth C."/>
            <person name="Imamovic A."/>
            <person name="Ireland A."/>
            <person name="Larimer J."/>
            <person name="McCowan C."/>
            <person name="Murphy C."/>
            <person name="Pearson M."/>
            <person name="Poon T.W."/>
            <person name="Priest M."/>
            <person name="Roberts A."/>
            <person name="Saif S."/>
            <person name="Shea T."/>
            <person name="Sisk P."/>
            <person name="Sykes S."/>
            <person name="Wortman J."/>
            <person name="Nusbaum C."/>
            <person name="Birren B."/>
        </authorList>
    </citation>
    <scope>NUCLEOTIDE SEQUENCE [LARGE SCALE GENOMIC DNA]</scope>
    <source>
        <strain evidence="3 4">ATCC 49903</strain>
    </source>
</reference>
<protein>
    <recommendedName>
        <fullName evidence="5">DNA primase/polymerase bifunctional N-terminal domain-containing protein</fullName>
    </recommendedName>
</protein>
<evidence type="ECO:0000313" key="4">
    <source>
        <dbReference type="Proteomes" id="UP000015961"/>
    </source>
</evidence>
<dbReference type="CDD" id="cd04859">
    <property type="entry name" value="Prim_Pol"/>
    <property type="match status" value="1"/>
</dbReference>
<dbReference type="AlphaFoldDB" id="S0L1I1"/>
<dbReference type="SMART" id="SM00943">
    <property type="entry name" value="Prim-Pol"/>
    <property type="match status" value="1"/>
</dbReference>
<keyword evidence="4" id="KW-1185">Reference proteome</keyword>
<evidence type="ECO:0000313" key="3">
    <source>
        <dbReference type="EMBL" id="EOT83560.1"/>
    </source>
</evidence>
<comment type="caution">
    <text evidence="3">The sequence shown here is derived from an EMBL/GenBank/DDBJ whole genome shotgun (WGS) entry which is preliminary data.</text>
</comment>
<accession>S0L1I1</accession>
<dbReference type="OrthoDB" id="9763644at2"/>
<dbReference type="SMART" id="SM00942">
    <property type="entry name" value="PriCT_1"/>
    <property type="match status" value="1"/>
</dbReference>
<name>S0L1I1_9ENTE</name>
<evidence type="ECO:0000259" key="1">
    <source>
        <dbReference type="SMART" id="SM00942"/>
    </source>
</evidence>
<dbReference type="RefSeq" id="WP_016185846.1">
    <property type="nucleotide sequence ID" value="NZ_ASWO01000005.1"/>
</dbReference>
<dbReference type="SUPFAM" id="SSF56747">
    <property type="entry name" value="Prim-pol domain"/>
    <property type="match status" value="1"/>
</dbReference>
<proteinExistence type="predicted"/>
<evidence type="ECO:0008006" key="5">
    <source>
        <dbReference type="Google" id="ProtNLM"/>
    </source>
</evidence>
<dbReference type="InterPro" id="IPR014820">
    <property type="entry name" value="PriCT_1"/>
</dbReference>
<feature type="domain" description="Primase C-terminal 1" evidence="1">
    <location>
        <begin position="204"/>
        <end position="269"/>
    </location>
</feature>
<sequence>MVNHLERALKLQKDGFFIYPLASNTKVPLKGSNGFNDATNDLETIRKWWTDEPSRNIGLMLKQHNLIVIDCDNHIEGVNGIENFKAIAAKYNGLNTLNTYRQITPRNGIHFIFKLPVGVEIEQQQSIFSDVLGTEKTGIDVIRYGLPLAPTITKNGQYKAVGELTNIEPLPQWIVDLLVKDKPVYTTNYGRQTGKKYTGKFLDELVKGCEDGNRNNWIMIQISKMLAVGADLDTIYKLILVVNDNFLDEPIEVKEITATFKSRVKKHTKGRD</sequence>
<dbReference type="Pfam" id="PF09250">
    <property type="entry name" value="Prim-Pol"/>
    <property type="match status" value="1"/>
</dbReference>
<feature type="domain" description="DNA primase/polymerase bifunctional N-terminal" evidence="2">
    <location>
        <begin position="8"/>
        <end position="174"/>
    </location>
</feature>
<gene>
    <name evidence="3" type="ORF">I573_01282</name>
</gene>
<dbReference type="eggNOG" id="COG5519">
    <property type="taxonomic scope" value="Bacteria"/>
</dbReference>
<dbReference type="Pfam" id="PF08708">
    <property type="entry name" value="PriCT_1"/>
    <property type="match status" value="1"/>
</dbReference>
<dbReference type="InterPro" id="IPR015330">
    <property type="entry name" value="DNA_primase/pol_bifunc_N"/>
</dbReference>
<organism evidence="3 4">
    <name type="scientific">Enterococcus sulfureus ATCC 49903</name>
    <dbReference type="NCBI Taxonomy" id="1140003"/>
    <lineage>
        <taxon>Bacteria</taxon>
        <taxon>Bacillati</taxon>
        <taxon>Bacillota</taxon>
        <taxon>Bacilli</taxon>
        <taxon>Lactobacillales</taxon>
        <taxon>Enterococcaceae</taxon>
        <taxon>Enterococcus</taxon>
    </lineage>
</organism>